<evidence type="ECO:0000259" key="5">
    <source>
        <dbReference type="Pfam" id="PF00675"/>
    </source>
</evidence>
<feature type="domain" description="Peptidase M16 N-terminal" evidence="5">
    <location>
        <begin position="521"/>
        <end position="636"/>
    </location>
</feature>
<feature type="domain" description="Peptidase M16 C-terminal" evidence="6">
    <location>
        <begin position="674"/>
        <end position="853"/>
    </location>
</feature>
<dbReference type="SUPFAM" id="SSF63411">
    <property type="entry name" value="LuxS/MPP-like metallohydrolase"/>
    <property type="match status" value="4"/>
</dbReference>
<comment type="cofactor">
    <cofactor evidence="1">
        <name>Zn(2+)</name>
        <dbReference type="ChEBI" id="CHEBI:29105"/>
    </cofactor>
</comment>
<dbReference type="EMBL" id="CP036269">
    <property type="protein sequence ID" value="QDT42708.1"/>
    <property type="molecule type" value="Genomic_DNA"/>
</dbReference>
<keyword evidence="8" id="KW-1185">Reference proteome</keyword>
<sequence length="923" mass="102697">MLTLSSGANFRMMNRQKWSLIAGVFLVMSFASHTSLSAAGDPAPPEKIRTVEGITEYSLENGMKVLLFPDPSSPKVTVNLTLLVGSRHEGYGETGMAHLLEHMLFKGTPTHQNIPKELQARGAQFNGTTWYDRTNYYETLPASEDNLEFALKMEADRMMNSYVKAEDLASEMTVVRNEFERGENSPSRMLMQKVMASAFEWHNYGKSTIGNRADIERVPIDRLKGFYQKYYQPDNAVLIVAGKFEQAEALKLINKYFGTIPRPERKLDKTYTEEPAQEGERIITLRRIGEVPSVGVVYHIPAAAHKDMAALDVLESTLTDDPAGVLYQALVKTKKASSVSGSIFALHDPGVLRLMVEIVKGNDPQVILGILFDTLQEVREKGISPENVARAKEKLLKQYEQAENNSSRLAVELSEWVAMGDWRLRFLYRDALEKVTPEDVKRVADEYLRANNRTVGIFEPVKESQKVAIPQVADIEKMIGDYKGREAVAMGEDFDVSPENIDKRTTVKTLPGGVKVALLSKKTRGEEVNLTMTLRYGNLENLQGKRTASEFLPVIMKRGTKNKTRQEIEDELNKLRAQLNLSGSAGVVNVGIKTRKESLGKVLEILKEILREPTLPAAELELLKTQQVAMLEKQKTDPQSRAILSVRRQLRPYSEQDPRYVPDIDQEIARVKALSQSDLQSLYENYLGASVGEIAVVGDFSEEEVYSQLGSVLENWESKAAYAHIPAEAHDIPGKLTEIIIPDKANAFYFGGLTFPMNSTSPDYPDLIVAGSVLGSSGLSSRLGDRVRQKEGLAYGVGAFIHADTIDMRGSISLYASCNPDNMEKVETAIKEELALLISKGITKEELANAQKGYLEKQEVSRTSDASLASILSTNLFADRNMTYYSELEQKINAVTTDAAQQAFAKYIHPENLIIVVSGSLKK</sequence>
<evidence type="ECO:0000256" key="2">
    <source>
        <dbReference type="ARBA" id="ARBA00007261"/>
    </source>
</evidence>
<dbReference type="InterPro" id="IPR011765">
    <property type="entry name" value="Pept_M16_N"/>
</dbReference>
<comment type="similarity">
    <text evidence="2 3">Belongs to the peptidase M16 family.</text>
</comment>
<dbReference type="Proteomes" id="UP000317171">
    <property type="component" value="Chromosome"/>
</dbReference>
<organism evidence="7 8">
    <name type="scientific">Gimesia alba</name>
    <dbReference type="NCBI Taxonomy" id="2527973"/>
    <lineage>
        <taxon>Bacteria</taxon>
        <taxon>Pseudomonadati</taxon>
        <taxon>Planctomycetota</taxon>
        <taxon>Planctomycetia</taxon>
        <taxon>Planctomycetales</taxon>
        <taxon>Planctomycetaceae</taxon>
        <taxon>Gimesia</taxon>
    </lineage>
</organism>
<proteinExistence type="inferred from homology"/>
<dbReference type="KEGG" id="gaz:Pan241w_27960"/>
<evidence type="ECO:0000313" key="8">
    <source>
        <dbReference type="Proteomes" id="UP000317171"/>
    </source>
</evidence>
<dbReference type="PANTHER" id="PTHR11851:SF49">
    <property type="entry name" value="MITOCHONDRIAL-PROCESSING PEPTIDASE SUBUNIT ALPHA"/>
    <property type="match status" value="1"/>
</dbReference>
<feature type="domain" description="Peptidase M16 N-terminal" evidence="5">
    <location>
        <begin position="65"/>
        <end position="210"/>
    </location>
</feature>
<keyword evidence="4" id="KW-0175">Coiled coil</keyword>
<evidence type="ECO:0000256" key="1">
    <source>
        <dbReference type="ARBA" id="ARBA00001947"/>
    </source>
</evidence>
<dbReference type="GO" id="GO:0046872">
    <property type="term" value="F:metal ion binding"/>
    <property type="evidence" value="ECO:0007669"/>
    <property type="project" value="InterPro"/>
</dbReference>
<keyword evidence="7" id="KW-0378">Hydrolase</keyword>
<dbReference type="PANTHER" id="PTHR11851">
    <property type="entry name" value="METALLOPROTEASE"/>
    <property type="match status" value="1"/>
</dbReference>
<dbReference type="EC" id="3.4.24.55" evidence="7"/>
<feature type="domain" description="Peptidase M16 C-terminal" evidence="6">
    <location>
        <begin position="220"/>
        <end position="395"/>
    </location>
</feature>
<gene>
    <name evidence="7" type="primary">ptrA_2</name>
    <name evidence="7" type="ORF">Pan241w_27960</name>
</gene>
<protein>
    <submittedName>
        <fullName evidence="7">Protease 3</fullName>
        <ecNumber evidence="7">3.4.24.55</ecNumber>
    </submittedName>
</protein>
<evidence type="ECO:0000313" key="7">
    <source>
        <dbReference type="EMBL" id="QDT42708.1"/>
    </source>
</evidence>
<dbReference type="Pfam" id="PF05193">
    <property type="entry name" value="Peptidase_M16_C"/>
    <property type="match status" value="2"/>
</dbReference>
<dbReference type="PROSITE" id="PS00143">
    <property type="entry name" value="INSULINASE"/>
    <property type="match status" value="1"/>
</dbReference>
<dbReference type="InterPro" id="IPR001431">
    <property type="entry name" value="Pept_M16_Zn_BS"/>
</dbReference>
<reference evidence="7 8" key="1">
    <citation type="submission" date="2019-02" db="EMBL/GenBank/DDBJ databases">
        <title>Deep-cultivation of Planctomycetes and their phenomic and genomic characterization uncovers novel biology.</title>
        <authorList>
            <person name="Wiegand S."/>
            <person name="Jogler M."/>
            <person name="Boedeker C."/>
            <person name="Pinto D."/>
            <person name="Vollmers J."/>
            <person name="Rivas-Marin E."/>
            <person name="Kohn T."/>
            <person name="Peeters S.H."/>
            <person name="Heuer A."/>
            <person name="Rast P."/>
            <person name="Oberbeckmann S."/>
            <person name="Bunk B."/>
            <person name="Jeske O."/>
            <person name="Meyerdierks A."/>
            <person name="Storesund J.E."/>
            <person name="Kallscheuer N."/>
            <person name="Luecker S."/>
            <person name="Lage O.M."/>
            <person name="Pohl T."/>
            <person name="Merkel B.J."/>
            <person name="Hornburger P."/>
            <person name="Mueller R.-W."/>
            <person name="Bruemmer F."/>
            <person name="Labrenz M."/>
            <person name="Spormann A.M."/>
            <person name="Op den Camp H."/>
            <person name="Overmann J."/>
            <person name="Amann R."/>
            <person name="Jetten M.S.M."/>
            <person name="Mascher T."/>
            <person name="Medema M.H."/>
            <person name="Devos D.P."/>
            <person name="Kaster A.-K."/>
            <person name="Ovreas L."/>
            <person name="Rohde M."/>
            <person name="Galperin M.Y."/>
            <person name="Jogler C."/>
        </authorList>
    </citation>
    <scope>NUCLEOTIDE SEQUENCE [LARGE SCALE GENOMIC DNA]</scope>
    <source>
        <strain evidence="7 8">Pan241w</strain>
    </source>
</reference>
<dbReference type="InterPro" id="IPR011249">
    <property type="entry name" value="Metalloenz_LuxS/M16"/>
</dbReference>
<dbReference type="AlphaFoldDB" id="A0A517RFQ1"/>
<dbReference type="GO" id="GO:0006508">
    <property type="term" value="P:proteolysis"/>
    <property type="evidence" value="ECO:0007669"/>
    <property type="project" value="UniProtKB-KW"/>
</dbReference>
<evidence type="ECO:0000256" key="4">
    <source>
        <dbReference type="SAM" id="Coils"/>
    </source>
</evidence>
<dbReference type="GO" id="GO:0004222">
    <property type="term" value="F:metalloendopeptidase activity"/>
    <property type="evidence" value="ECO:0007669"/>
    <property type="project" value="UniProtKB-EC"/>
</dbReference>
<evidence type="ECO:0000256" key="3">
    <source>
        <dbReference type="RuleBase" id="RU004447"/>
    </source>
</evidence>
<dbReference type="InterPro" id="IPR007863">
    <property type="entry name" value="Peptidase_M16_C"/>
</dbReference>
<dbReference type="Gene3D" id="3.30.830.10">
    <property type="entry name" value="Metalloenzyme, LuxS/M16 peptidase-like"/>
    <property type="match status" value="4"/>
</dbReference>
<keyword evidence="7" id="KW-0645">Protease</keyword>
<accession>A0A517RFQ1</accession>
<dbReference type="Pfam" id="PF00675">
    <property type="entry name" value="Peptidase_M16"/>
    <property type="match status" value="2"/>
</dbReference>
<feature type="coiled-coil region" evidence="4">
    <location>
        <begin position="558"/>
        <end position="585"/>
    </location>
</feature>
<name>A0A517RFQ1_9PLAN</name>
<dbReference type="InterPro" id="IPR050361">
    <property type="entry name" value="MPP/UQCRC_Complex"/>
</dbReference>
<evidence type="ECO:0000259" key="6">
    <source>
        <dbReference type="Pfam" id="PF05193"/>
    </source>
</evidence>